<evidence type="ECO:0000256" key="4">
    <source>
        <dbReference type="ARBA" id="ARBA00058938"/>
    </source>
</evidence>
<dbReference type="GO" id="GO:0045892">
    <property type="term" value="P:negative regulation of DNA-templated transcription"/>
    <property type="evidence" value="ECO:0007669"/>
    <property type="project" value="UniProtKB-ARBA"/>
</dbReference>
<dbReference type="OrthoDB" id="9791752at2"/>
<organism evidence="8 9">
    <name type="scientific">Gracilibacillus orientalis</name>
    <dbReference type="NCBI Taxonomy" id="334253"/>
    <lineage>
        <taxon>Bacteria</taxon>
        <taxon>Bacillati</taxon>
        <taxon>Bacillota</taxon>
        <taxon>Bacilli</taxon>
        <taxon>Bacillales</taxon>
        <taxon>Bacillaceae</taxon>
        <taxon>Gracilibacillus</taxon>
    </lineage>
</organism>
<dbReference type="InterPro" id="IPR005471">
    <property type="entry name" value="Tscrpt_reg_IclR_N"/>
</dbReference>
<comment type="function">
    <text evidence="4">May be an activator protein for the gylABX operon.</text>
</comment>
<dbReference type="Proteomes" id="UP000198565">
    <property type="component" value="Unassembled WGS sequence"/>
</dbReference>
<dbReference type="SUPFAM" id="SSF55781">
    <property type="entry name" value="GAF domain-like"/>
    <property type="match status" value="1"/>
</dbReference>
<dbReference type="PROSITE" id="PS51077">
    <property type="entry name" value="HTH_ICLR"/>
    <property type="match status" value="1"/>
</dbReference>
<protein>
    <recommendedName>
        <fullName evidence="5">Glycerol operon regulatory protein</fullName>
    </recommendedName>
</protein>
<name>A0A1I4NVP7_9BACI</name>
<reference evidence="9" key="1">
    <citation type="submission" date="2016-10" db="EMBL/GenBank/DDBJ databases">
        <authorList>
            <person name="Varghese N."/>
            <person name="Submissions S."/>
        </authorList>
    </citation>
    <scope>NUCLEOTIDE SEQUENCE [LARGE SCALE GENOMIC DNA]</scope>
    <source>
        <strain evidence="9">CGMCC 1.4250</strain>
    </source>
</reference>
<accession>A0A1I4NVP7</accession>
<keyword evidence="3" id="KW-0804">Transcription</keyword>
<evidence type="ECO:0000313" key="8">
    <source>
        <dbReference type="EMBL" id="SFM19466.1"/>
    </source>
</evidence>
<dbReference type="FunFam" id="1.10.10.10:FF:000056">
    <property type="entry name" value="IclR family transcriptional regulator"/>
    <property type="match status" value="1"/>
</dbReference>
<dbReference type="PROSITE" id="PS51078">
    <property type="entry name" value="ICLR_ED"/>
    <property type="match status" value="1"/>
</dbReference>
<evidence type="ECO:0000259" key="6">
    <source>
        <dbReference type="PROSITE" id="PS51077"/>
    </source>
</evidence>
<evidence type="ECO:0000256" key="5">
    <source>
        <dbReference type="ARBA" id="ARBA00070406"/>
    </source>
</evidence>
<gene>
    <name evidence="8" type="ORF">SAMN04487943_109175</name>
</gene>
<dbReference type="PANTHER" id="PTHR30136:SF24">
    <property type="entry name" value="HTH-TYPE TRANSCRIPTIONAL REPRESSOR ALLR"/>
    <property type="match status" value="1"/>
</dbReference>
<dbReference type="Gene3D" id="1.10.10.10">
    <property type="entry name" value="Winged helix-like DNA-binding domain superfamily/Winged helix DNA-binding domain"/>
    <property type="match status" value="1"/>
</dbReference>
<evidence type="ECO:0000256" key="1">
    <source>
        <dbReference type="ARBA" id="ARBA00023015"/>
    </source>
</evidence>
<dbReference type="RefSeq" id="WP_091484698.1">
    <property type="nucleotide sequence ID" value="NZ_FOTR01000009.1"/>
</dbReference>
<dbReference type="PANTHER" id="PTHR30136">
    <property type="entry name" value="HELIX-TURN-HELIX TRANSCRIPTIONAL REGULATOR, ICLR FAMILY"/>
    <property type="match status" value="1"/>
</dbReference>
<dbReference type="GO" id="GO:0003700">
    <property type="term" value="F:DNA-binding transcription factor activity"/>
    <property type="evidence" value="ECO:0007669"/>
    <property type="project" value="TreeGrafter"/>
</dbReference>
<proteinExistence type="predicted"/>
<dbReference type="InterPro" id="IPR014757">
    <property type="entry name" value="Tscrpt_reg_IclR_C"/>
</dbReference>
<dbReference type="STRING" id="334253.SAMN04487943_109175"/>
<dbReference type="Pfam" id="PF01614">
    <property type="entry name" value="IclR_C"/>
    <property type="match status" value="1"/>
</dbReference>
<dbReference type="AlphaFoldDB" id="A0A1I4NVP7"/>
<dbReference type="Gene3D" id="3.30.450.40">
    <property type="match status" value="1"/>
</dbReference>
<dbReference type="EMBL" id="FOTR01000009">
    <property type="protein sequence ID" value="SFM19466.1"/>
    <property type="molecule type" value="Genomic_DNA"/>
</dbReference>
<dbReference type="SUPFAM" id="SSF46785">
    <property type="entry name" value="Winged helix' DNA-binding domain"/>
    <property type="match status" value="1"/>
</dbReference>
<evidence type="ECO:0000313" key="9">
    <source>
        <dbReference type="Proteomes" id="UP000198565"/>
    </source>
</evidence>
<keyword evidence="2" id="KW-0238">DNA-binding</keyword>
<dbReference type="InterPro" id="IPR029016">
    <property type="entry name" value="GAF-like_dom_sf"/>
</dbReference>
<evidence type="ECO:0000259" key="7">
    <source>
        <dbReference type="PROSITE" id="PS51078"/>
    </source>
</evidence>
<dbReference type="InterPro" id="IPR036390">
    <property type="entry name" value="WH_DNA-bd_sf"/>
</dbReference>
<feature type="domain" description="IclR-ED" evidence="7">
    <location>
        <begin position="67"/>
        <end position="251"/>
    </location>
</feature>
<keyword evidence="1" id="KW-0805">Transcription regulation</keyword>
<dbReference type="Pfam" id="PF09339">
    <property type="entry name" value="HTH_IclR"/>
    <property type="match status" value="1"/>
</dbReference>
<evidence type="ECO:0000256" key="2">
    <source>
        <dbReference type="ARBA" id="ARBA00023125"/>
    </source>
</evidence>
<evidence type="ECO:0000256" key="3">
    <source>
        <dbReference type="ARBA" id="ARBA00023163"/>
    </source>
</evidence>
<sequence length="254" mass="28147">MSQVQSVERTFSILEILSKYPEGLSIGKLSKDLELAKSTVHRLLSTLMAKGYVQQDEQSGHYRLGIQCLVLAGSLLNQLDIRTVAKEALHTLAKSSGEVVHLCIHDKNEVVYIDKVESDQTLRMYSQIGRRALMHCTGVGKALLSGFTQEQLEELIVEKGLPEFTETTITEQADLDNELRTIKARGYAIDEQEHEKGIRCIAAPIYDHDSKVVAAISIAGPADRVTMERVKGDLAQAMLDQSKHISAKLGYINN</sequence>
<dbReference type="InterPro" id="IPR050707">
    <property type="entry name" value="HTH_MetabolicPath_Reg"/>
</dbReference>
<feature type="domain" description="HTH iclR-type" evidence="6">
    <location>
        <begin position="4"/>
        <end position="66"/>
    </location>
</feature>
<keyword evidence="9" id="KW-1185">Reference proteome</keyword>
<dbReference type="GO" id="GO:0003677">
    <property type="term" value="F:DNA binding"/>
    <property type="evidence" value="ECO:0007669"/>
    <property type="project" value="UniProtKB-KW"/>
</dbReference>
<dbReference type="SMART" id="SM00346">
    <property type="entry name" value="HTH_ICLR"/>
    <property type="match status" value="1"/>
</dbReference>
<dbReference type="InterPro" id="IPR036388">
    <property type="entry name" value="WH-like_DNA-bd_sf"/>
</dbReference>